<protein>
    <submittedName>
        <fullName evidence="3">Filamentous hemagglutinin family outer membrane protein</fullName>
    </submittedName>
</protein>
<proteinExistence type="predicted"/>
<dbReference type="RefSeq" id="WP_067650654.1">
    <property type="nucleotide sequence ID" value="NZ_CP015249.1"/>
</dbReference>
<reference evidence="3 4" key="1">
    <citation type="submission" date="2016-04" db="EMBL/GenBank/DDBJ databases">
        <title>Complete genome sequence of Dokdonella koreensis DS-123T.</title>
        <authorList>
            <person name="Kim J.F."/>
            <person name="Lee H."/>
            <person name="Kwak M.-J."/>
        </authorList>
    </citation>
    <scope>NUCLEOTIDE SEQUENCE [LARGE SCALE GENOMIC DNA]</scope>
    <source>
        <strain evidence="3 4">DS-123</strain>
    </source>
</reference>
<dbReference type="Gene3D" id="2.160.20.110">
    <property type="match status" value="3"/>
</dbReference>
<dbReference type="Pfam" id="PF07581">
    <property type="entry name" value="Glug"/>
    <property type="match status" value="1"/>
</dbReference>
<evidence type="ECO:0000259" key="2">
    <source>
        <dbReference type="Pfam" id="PF07581"/>
    </source>
</evidence>
<feature type="signal peptide" evidence="1">
    <location>
        <begin position="1"/>
        <end position="23"/>
    </location>
</feature>
<organism evidence="3 4">
    <name type="scientific">Dokdonella koreensis DS-123</name>
    <dbReference type="NCBI Taxonomy" id="1300342"/>
    <lineage>
        <taxon>Bacteria</taxon>
        <taxon>Pseudomonadati</taxon>
        <taxon>Pseudomonadota</taxon>
        <taxon>Gammaproteobacteria</taxon>
        <taxon>Lysobacterales</taxon>
        <taxon>Rhodanobacteraceae</taxon>
        <taxon>Dokdonella</taxon>
    </lineage>
</organism>
<sequence length="1324" mass="131375">MRSIALLHAVAALAALVSTPALADYVIAPSGGDITGARLSAQLAEGDVTLTAASGDVVVNDTVSWSAHTLTLSAPSGNVNVNAVMTAAGSAGLSLETDASEADGGVAMALTGGGFTGRVDFTGTGQSYRVNGTPYTLIHTMAELEAIRPASGTINGAYALAADVDWSDVISTTPLGILGGSDRFDGLGHRLLDLVIPGNTDDTGLFSSADGGAVIRNLGVRGGSVSGGGWVGTLVGNSSGVIARVYSTADVSGTLFVGGLVGFHSGSGSLIADAWAGGNVTGTGAVGGLVGTTYPGSAVDNVWASGNVTGTSSSIGGLVGAADVGSTLRNAYATGNVAGSLEVGGLVGYNRGLVEHVFATGGVSASSNSYVGGLVGHNPAGAGGSVSDGWFAGDTPGAHPDNGAGTAIPLANLISALPGGFDAAVWASQNGKTTPYLKSVPGAVYVKAESASAGSARVYTPVTTLEQLQAVGSDLAGHFALFDDIDATATRDWNGGAGFVPIGNCAGGFTGRFDGLGHVVGNLAIDRGDTLCVGLFGAIDAGSVVRNIGVDGGSVTGISMVGGLVGYSAAGTIDHAFATAEVAADTQYGGGLVGFTTGEVSHAYATGRVTVAGDGAGGLTGGNRGAISRTWASGQVTGNGTYVGGLVGLAMDGTVSDAYWDRFSTGQASAVGFVNANATVTNLNPVTSDPAQSGAADYAFRQGAYDTASGQALGTFGNTPGSATWTMVDGATRPFLQMEHATRIGTAHQLQLMYMAPDAHYTLARHVDAGETGRSDGTPAGGNGMWPGTGFVPVGSDATPFSGSFDGRYHVIGDLRIAARSAADFGVAGLIGELNGGTIRRIGLLRPRIELTGSGSYAMAGALVGYIKDAGDVEESFALDADVSAVNSNPFANVGGLVGYNQGTIRNAYATGIVRATAADLAAAGGLLGVHQGASLDRVYSTATASASSTTHAPHVGGLVGRSLGGDTTNSFWDTDASGQGASAGGTGLSTLRWLSQGPIATGLWDTAATWVAGYPYPVLNGFPHVRVVAQGAHVMQGVPAVSVDAYAIVDQDGLDASAGVDGAPSWFADPALAAGATANVGGTGVTVRDSVHQRTYIGSGVVTSTAYTVGGTVAGLASGQTVQIQINGGDTQVVSADAPAFTFAPLANGTAWTVTVSQQPASPLQRCAVTSHASGVLAGADVDDVGVTCTTAVLTLTLTQAAPDYVTYGRIVDYIVTLSNSGNGPAVNAAVSARFGGGADVGAATWQCIAGSVDASCTPLGNGAIDDHVTVPPGVSMTWLIHVPVATHTPAGTLDFRFEVEGLDPVVDVATVVLFRDDFEGTP</sequence>
<evidence type="ECO:0000313" key="3">
    <source>
        <dbReference type="EMBL" id="ANB19602.1"/>
    </source>
</evidence>
<dbReference type="InterPro" id="IPR011493">
    <property type="entry name" value="GLUG"/>
</dbReference>
<name>A0A167H9M1_9GAMM</name>
<accession>A0A167H9M1</accession>
<dbReference type="KEGG" id="dko:I596_3614"/>
<dbReference type="EMBL" id="CP015249">
    <property type="protein sequence ID" value="ANB19602.1"/>
    <property type="molecule type" value="Genomic_DNA"/>
</dbReference>
<evidence type="ECO:0000256" key="1">
    <source>
        <dbReference type="SAM" id="SignalP"/>
    </source>
</evidence>
<dbReference type="Proteomes" id="UP000076830">
    <property type="component" value="Chromosome"/>
</dbReference>
<keyword evidence="1" id="KW-0732">Signal</keyword>
<dbReference type="OrthoDB" id="218680at2"/>
<gene>
    <name evidence="3" type="ORF">I596_3614</name>
</gene>
<feature type="domain" description="GLUG" evidence="2">
    <location>
        <begin position="893"/>
        <end position="914"/>
    </location>
</feature>
<feature type="chain" id="PRO_5007887426" evidence="1">
    <location>
        <begin position="24"/>
        <end position="1324"/>
    </location>
</feature>
<dbReference type="PATRIC" id="fig|1300342.3.peg.3533"/>
<keyword evidence="4" id="KW-1185">Reference proteome</keyword>
<evidence type="ECO:0000313" key="4">
    <source>
        <dbReference type="Proteomes" id="UP000076830"/>
    </source>
</evidence>